<evidence type="ECO:0000256" key="5">
    <source>
        <dbReference type="ARBA" id="ARBA00023004"/>
    </source>
</evidence>
<dbReference type="Gene3D" id="1.10.630.10">
    <property type="entry name" value="Cytochrome P450"/>
    <property type="match status" value="1"/>
</dbReference>
<dbReference type="InterPro" id="IPR050121">
    <property type="entry name" value="Cytochrome_P450_monoxygenase"/>
</dbReference>
<evidence type="ECO:0000256" key="2">
    <source>
        <dbReference type="ARBA" id="ARBA00010617"/>
    </source>
</evidence>
<keyword evidence="7" id="KW-1133">Transmembrane helix</keyword>
<dbReference type="InterPro" id="IPR001128">
    <property type="entry name" value="Cyt_P450"/>
</dbReference>
<comment type="cofactor">
    <cofactor evidence="1">
        <name>heme</name>
        <dbReference type="ChEBI" id="CHEBI:30413"/>
    </cofactor>
</comment>
<proteinExistence type="inferred from homology"/>
<evidence type="ECO:0000256" key="6">
    <source>
        <dbReference type="ARBA" id="ARBA00023033"/>
    </source>
</evidence>
<dbReference type="PANTHER" id="PTHR24305:SF187">
    <property type="entry name" value="P450, PUTATIVE (EUROFUNG)-RELATED"/>
    <property type="match status" value="1"/>
</dbReference>
<name>A0ABQ8FVY8_9PEZI</name>
<dbReference type="InterPro" id="IPR036396">
    <property type="entry name" value="Cyt_P450_sf"/>
</dbReference>
<evidence type="ECO:0000256" key="7">
    <source>
        <dbReference type="SAM" id="Phobius"/>
    </source>
</evidence>
<gene>
    <name evidence="8" type="ORF">B0J12DRAFT_583641</name>
</gene>
<comment type="similarity">
    <text evidence="2">Belongs to the cytochrome P450 family.</text>
</comment>
<dbReference type="PRINTS" id="PR00465">
    <property type="entry name" value="EP450IV"/>
</dbReference>
<evidence type="ECO:0000256" key="4">
    <source>
        <dbReference type="ARBA" id="ARBA00023002"/>
    </source>
</evidence>
<sequence>MEAITNSVYSICAVLPFIGGVFTHQGLFRRFELDKYPLQVASASVLLYLALVQALNFSSYAHASYRVATIQFSSFLTGLCLSTVVHRAVFHPLKRFPGPFAARLSKFWAVKQAAKTQGQWYKFNQELHTKYGDYVRVGPRELSVADPEAILPILGPSATTSRGPFYGSLEQSVHTTLDKQFHRQRRRVWDSGFKFALADFVPRIEAATDELLSVLAQNSRKGTPVVFNELVQRYSFDIMCTLAFGQPMGYLTGKTTAQDESIFKSIHDSLDMIALFVHTPWIIKILEVCSMIPGPMKRLNDWSAAKVELRKKMKNPQPDIMGHLMKHTHDDAAGRTLLHAESRLIIGAGSDTAAGALTTIFAYLATYPGHTALLRAEAAAALTAHTFSPLRPLPLLDAAIHEVLRLHPPVTWASSRVAPAEGLLIPRASATTTPSNPRLPTFIPPHTIISLPPTAVMRDPRNFADPHAFRPERWTTAPELVANRNAFMPFLMGQYACPGRGLAMMEMRSCVARVVAGFEVGWAEEDEGGLEAWVEGVKDHFTMGVPRLGLRFVERRA</sequence>
<keyword evidence="4" id="KW-0560">Oxidoreductase</keyword>
<dbReference type="PRINTS" id="PR00385">
    <property type="entry name" value="P450"/>
</dbReference>
<dbReference type="Pfam" id="PF00067">
    <property type="entry name" value="p450"/>
    <property type="match status" value="1"/>
</dbReference>
<feature type="transmembrane region" description="Helical" evidence="7">
    <location>
        <begin position="36"/>
        <end position="57"/>
    </location>
</feature>
<keyword evidence="7" id="KW-0812">Transmembrane</keyword>
<evidence type="ECO:0000256" key="1">
    <source>
        <dbReference type="ARBA" id="ARBA00001971"/>
    </source>
</evidence>
<evidence type="ECO:0000313" key="9">
    <source>
        <dbReference type="Proteomes" id="UP000774617"/>
    </source>
</evidence>
<feature type="transmembrane region" description="Helical" evidence="7">
    <location>
        <begin position="63"/>
        <end position="85"/>
    </location>
</feature>
<keyword evidence="3" id="KW-0479">Metal-binding</keyword>
<keyword evidence="6" id="KW-0503">Monooxygenase</keyword>
<evidence type="ECO:0000256" key="3">
    <source>
        <dbReference type="ARBA" id="ARBA00022723"/>
    </source>
</evidence>
<dbReference type="SUPFAM" id="SSF48264">
    <property type="entry name" value="Cytochrome P450"/>
    <property type="match status" value="1"/>
</dbReference>
<accession>A0ABQ8FVY8</accession>
<dbReference type="InterPro" id="IPR002403">
    <property type="entry name" value="Cyt_P450_E_grp-IV"/>
</dbReference>
<dbReference type="EMBL" id="JAGTJR010000045">
    <property type="protein sequence ID" value="KAH7030215.1"/>
    <property type="molecule type" value="Genomic_DNA"/>
</dbReference>
<reference evidence="8 9" key="1">
    <citation type="journal article" date="2021" name="Nat. Commun.">
        <title>Genetic determinants of endophytism in the Arabidopsis root mycobiome.</title>
        <authorList>
            <person name="Mesny F."/>
            <person name="Miyauchi S."/>
            <person name="Thiergart T."/>
            <person name="Pickel B."/>
            <person name="Atanasova L."/>
            <person name="Karlsson M."/>
            <person name="Huettel B."/>
            <person name="Barry K.W."/>
            <person name="Haridas S."/>
            <person name="Chen C."/>
            <person name="Bauer D."/>
            <person name="Andreopoulos W."/>
            <person name="Pangilinan J."/>
            <person name="LaButti K."/>
            <person name="Riley R."/>
            <person name="Lipzen A."/>
            <person name="Clum A."/>
            <person name="Drula E."/>
            <person name="Henrissat B."/>
            <person name="Kohler A."/>
            <person name="Grigoriev I.V."/>
            <person name="Martin F.M."/>
            <person name="Hacquard S."/>
        </authorList>
    </citation>
    <scope>NUCLEOTIDE SEQUENCE [LARGE SCALE GENOMIC DNA]</scope>
    <source>
        <strain evidence="8 9">MPI-SDFR-AT-0080</strain>
    </source>
</reference>
<evidence type="ECO:0000313" key="8">
    <source>
        <dbReference type="EMBL" id="KAH7030215.1"/>
    </source>
</evidence>
<comment type="caution">
    <text evidence="8">The sequence shown here is derived from an EMBL/GenBank/DDBJ whole genome shotgun (WGS) entry which is preliminary data.</text>
</comment>
<dbReference type="PANTHER" id="PTHR24305">
    <property type="entry name" value="CYTOCHROME P450"/>
    <property type="match status" value="1"/>
</dbReference>
<keyword evidence="7" id="KW-0472">Membrane</keyword>
<organism evidence="8 9">
    <name type="scientific">Macrophomina phaseolina</name>
    <dbReference type="NCBI Taxonomy" id="35725"/>
    <lineage>
        <taxon>Eukaryota</taxon>
        <taxon>Fungi</taxon>
        <taxon>Dikarya</taxon>
        <taxon>Ascomycota</taxon>
        <taxon>Pezizomycotina</taxon>
        <taxon>Dothideomycetes</taxon>
        <taxon>Dothideomycetes incertae sedis</taxon>
        <taxon>Botryosphaeriales</taxon>
        <taxon>Botryosphaeriaceae</taxon>
        <taxon>Macrophomina</taxon>
    </lineage>
</organism>
<dbReference type="Proteomes" id="UP000774617">
    <property type="component" value="Unassembled WGS sequence"/>
</dbReference>
<feature type="transmembrane region" description="Helical" evidence="7">
    <location>
        <begin position="6"/>
        <end position="24"/>
    </location>
</feature>
<keyword evidence="5" id="KW-0408">Iron</keyword>
<protein>
    <submittedName>
        <fullName evidence="8">Benzoate 4-monooxygenase cytochrome P450</fullName>
    </submittedName>
</protein>
<keyword evidence="9" id="KW-1185">Reference proteome</keyword>